<feature type="chain" id="PRO_5024387746" description="DUF1664 domain-containing protein" evidence="3">
    <location>
        <begin position="23"/>
        <end position="362"/>
    </location>
</feature>
<dbReference type="OrthoDB" id="544175at2759"/>
<dbReference type="Pfam" id="PF07889">
    <property type="entry name" value="DUF1664"/>
    <property type="match status" value="1"/>
</dbReference>
<keyword evidence="2" id="KW-1133">Transmembrane helix</keyword>
<dbReference type="OMA" id="AFKIAWR"/>
<evidence type="ECO:0000256" key="2">
    <source>
        <dbReference type="SAM" id="Phobius"/>
    </source>
</evidence>
<keyword evidence="3" id="KW-0732">Signal</keyword>
<evidence type="ECO:0000256" key="1">
    <source>
        <dbReference type="SAM" id="MobiDB-lite"/>
    </source>
</evidence>
<evidence type="ECO:0000313" key="5">
    <source>
        <dbReference type="EMBL" id="ONK67967.1"/>
    </source>
</evidence>
<accession>A0A5P1ES71</accession>
<name>A0A5P1ES71_ASPOF</name>
<proteinExistence type="predicted"/>
<dbReference type="Proteomes" id="UP000243459">
    <property type="component" value="Chromosome 5"/>
</dbReference>
<dbReference type="Gramene" id="ONK67967">
    <property type="protein sequence ID" value="ONK67967"/>
    <property type="gene ID" value="A4U43_C05F5710"/>
</dbReference>
<dbReference type="AlphaFoldDB" id="A0A5P1ES71"/>
<protein>
    <recommendedName>
        <fullName evidence="4">DUF1664 domain-containing protein</fullName>
    </recommendedName>
</protein>
<dbReference type="PANTHER" id="PTHR47289">
    <property type="entry name" value="TRANSCRIPTION FACTOR, PUTATIVE (DUF1664)-RELATED"/>
    <property type="match status" value="1"/>
</dbReference>
<feature type="compositionally biased region" description="Low complexity" evidence="1">
    <location>
        <begin position="322"/>
        <end position="345"/>
    </location>
</feature>
<reference evidence="6" key="1">
    <citation type="journal article" date="2017" name="Nat. Commun.">
        <title>The asparagus genome sheds light on the origin and evolution of a young Y chromosome.</title>
        <authorList>
            <person name="Harkess A."/>
            <person name="Zhou J."/>
            <person name="Xu C."/>
            <person name="Bowers J.E."/>
            <person name="Van der Hulst R."/>
            <person name="Ayyampalayam S."/>
            <person name="Mercati F."/>
            <person name="Riccardi P."/>
            <person name="McKain M.R."/>
            <person name="Kakrana A."/>
            <person name="Tang H."/>
            <person name="Ray J."/>
            <person name="Groenendijk J."/>
            <person name="Arikit S."/>
            <person name="Mathioni S.M."/>
            <person name="Nakano M."/>
            <person name="Shan H."/>
            <person name="Telgmann-Rauber A."/>
            <person name="Kanno A."/>
            <person name="Yue Z."/>
            <person name="Chen H."/>
            <person name="Li W."/>
            <person name="Chen Y."/>
            <person name="Xu X."/>
            <person name="Zhang Y."/>
            <person name="Luo S."/>
            <person name="Chen H."/>
            <person name="Gao J."/>
            <person name="Mao Z."/>
            <person name="Pires J.C."/>
            <person name="Luo M."/>
            <person name="Kudrna D."/>
            <person name="Wing R.A."/>
            <person name="Meyers B.C."/>
            <person name="Yi K."/>
            <person name="Kong H."/>
            <person name="Lavrijsen P."/>
            <person name="Sunseri F."/>
            <person name="Falavigna A."/>
            <person name="Ye Y."/>
            <person name="Leebens-Mack J.H."/>
            <person name="Chen G."/>
        </authorList>
    </citation>
    <scope>NUCLEOTIDE SEQUENCE [LARGE SCALE GENOMIC DNA]</scope>
    <source>
        <strain evidence="6">cv. DH0086</strain>
    </source>
</reference>
<gene>
    <name evidence="5" type="ORF">A4U43_C05F5710</name>
</gene>
<keyword evidence="6" id="KW-1185">Reference proteome</keyword>
<keyword evidence="2" id="KW-0472">Membrane</keyword>
<keyword evidence="2" id="KW-0812">Transmembrane</keyword>
<sequence>MAIPLGKLTIIIGAGLLGSALSKEGGLSDVTSFFSGALKIVSKHLQHDKESSKSSSNPPTDSLLAQVNTLRQELQLLTTNRSVTIVTGSGSGSGIFGVKIVIVVGSVGYVYLWWKGWKLTDMMFVTRRGFSEACSSVGKQLEVVSSSVASAKRYLSSRIDRVDTNINECKEITAATKVEVSKLHGDLSVFHEDVESVRCAVQTLETKLIRIEENQDFATEGVYRLCQFVERIEPSRKPELIQDPASSSRRAIGPPQHTAVTRMSSMPPLALEQPSLSASSEPPKVLHTPKAVSPSGLKDLQFSNPVRGRNSGNNSAKLGNRTSSLDESSSSSSTTTTTASSTSFRSWLPGLSVLTRARSDVS</sequence>
<organism evidence="5 6">
    <name type="scientific">Asparagus officinalis</name>
    <name type="common">Garden asparagus</name>
    <dbReference type="NCBI Taxonomy" id="4686"/>
    <lineage>
        <taxon>Eukaryota</taxon>
        <taxon>Viridiplantae</taxon>
        <taxon>Streptophyta</taxon>
        <taxon>Embryophyta</taxon>
        <taxon>Tracheophyta</taxon>
        <taxon>Spermatophyta</taxon>
        <taxon>Magnoliopsida</taxon>
        <taxon>Liliopsida</taxon>
        <taxon>Asparagales</taxon>
        <taxon>Asparagaceae</taxon>
        <taxon>Asparagoideae</taxon>
        <taxon>Asparagus</taxon>
    </lineage>
</organism>
<evidence type="ECO:0000256" key="3">
    <source>
        <dbReference type="SAM" id="SignalP"/>
    </source>
</evidence>
<feature type="domain" description="DUF1664" evidence="4">
    <location>
        <begin position="99"/>
        <end position="215"/>
    </location>
</feature>
<dbReference type="InterPro" id="IPR012458">
    <property type="entry name" value="DUF1664"/>
</dbReference>
<dbReference type="EMBL" id="CM007385">
    <property type="protein sequence ID" value="ONK67967.1"/>
    <property type="molecule type" value="Genomic_DNA"/>
</dbReference>
<feature type="compositionally biased region" description="Polar residues" evidence="1">
    <location>
        <begin position="310"/>
        <end position="321"/>
    </location>
</feature>
<feature type="region of interest" description="Disordered" evidence="1">
    <location>
        <begin position="237"/>
        <end position="345"/>
    </location>
</feature>
<dbReference type="PANTHER" id="PTHR47289:SF2">
    <property type="entry name" value="TRANSCRIPTION FACTOR, PUTATIVE (DUF1664)-RELATED"/>
    <property type="match status" value="1"/>
</dbReference>
<evidence type="ECO:0000259" key="4">
    <source>
        <dbReference type="Pfam" id="PF07889"/>
    </source>
</evidence>
<feature type="transmembrane region" description="Helical" evidence="2">
    <location>
        <begin position="94"/>
        <end position="114"/>
    </location>
</feature>
<evidence type="ECO:0000313" key="6">
    <source>
        <dbReference type="Proteomes" id="UP000243459"/>
    </source>
</evidence>
<feature type="signal peptide" evidence="3">
    <location>
        <begin position="1"/>
        <end position="22"/>
    </location>
</feature>